<name>A3ZWK6_9BACT</name>
<dbReference type="PANTHER" id="PTHR36443">
    <property type="entry name" value="BSR5223 PROTEIN"/>
    <property type="match status" value="1"/>
</dbReference>
<keyword evidence="1" id="KW-1133">Transmembrane helix</keyword>
<dbReference type="STRING" id="314230.DSM3645_13490"/>
<dbReference type="RefSeq" id="WP_002650596.1">
    <property type="nucleotide sequence ID" value="NZ_CH672376.1"/>
</dbReference>
<dbReference type="InterPro" id="IPR021320">
    <property type="entry name" value="DUF2905"/>
</dbReference>
<accession>A3ZWK6</accession>
<dbReference type="Proteomes" id="UP000004358">
    <property type="component" value="Unassembled WGS sequence"/>
</dbReference>
<dbReference type="HOGENOM" id="CLU_181383_1_1_0"/>
<feature type="transmembrane region" description="Helical" evidence="1">
    <location>
        <begin position="47"/>
        <end position="72"/>
    </location>
</feature>
<protein>
    <recommendedName>
        <fullName evidence="4">DUF2905 domain-containing protein</fullName>
    </recommendedName>
</protein>
<evidence type="ECO:0000313" key="3">
    <source>
        <dbReference type="Proteomes" id="UP000004358"/>
    </source>
</evidence>
<gene>
    <name evidence="2" type="ORF">DSM3645_13490</name>
</gene>
<dbReference type="AlphaFoldDB" id="A3ZWK6"/>
<sequence length="73" mass="8146">MQNWGWILLASGGLICTVGIGLLIASRFSWLGRLPGDIRIEEGGVRFYFPLVTCIVLSVLLSAILSIARLWWR</sequence>
<feature type="transmembrane region" description="Helical" evidence="1">
    <location>
        <begin position="6"/>
        <end position="26"/>
    </location>
</feature>
<proteinExistence type="predicted"/>
<dbReference type="OrthoDB" id="9811610at2"/>
<evidence type="ECO:0008006" key="4">
    <source>
        <dbReference type="Google" id="ProtNLM"/>
    </source>
</evidence>
<dbReference type="EMBL" id="AANZ01000016">
    <property type="protein sequence ID" value="EAQ78980.1"/>
    <property type="molecule type" value="Genomic_DNA"/>
</dbReference>
<keyword evidence="1" id="KW-0812">Transmembrane</keyword>
<dbReference type="Pfam" id="PF11146">
    <property type="entry name" value="DUF2905"/>
    <property type="match status" value="1"/>
</dbReference>
<evidence type="ECO:0000256" key="1">
    <source>
        <dbReference type="SAM" id="Phobius"/>
    </source>
</evidence>
<reference evidence="2 3" key="1">
    <citation type="submission" date="2006-02" db="EMBL/GenBank/DDBJ databases">
        <authorList>
            <person name="Amann R."/>
            <person name="Ferriera S."/>
            <person name="Johnson J."/>
            <person name="Kravitz S."/>
            <person name="Halpern A."/>
            <person name="Remington K."/>
            <person name="Beeson K."/>
            <person name="Tran B."/>
            <person name="Rogers Y.-H."/>
            <person name="Friedman R."/>
            <person name="Venter J.C."/>
        </authorList>
    </citation>
    <scope>NUCLEOTIDE SEQUENCE [LARGE SCALE GENOMIC DNA]</scope>
    <source>
        <strain evidence="2 3">DSM 3645</strain>
    </source>
</reference>
<dbReference type="PANTHER" id="PTHR36443:SF1">
    <property type="entry name" value="BSR5223 PROTEIN"/>
    <property type="match status" value="1"/>
</dbReference>
<evidence type="ECO:0000313" key="2">
    <source>
        <dbReference type="EMBL" id="EAQ78980.1"/>
    </source>
</evidence>
<keyword evidence="1" id="KW-0472">Membrane</keyword>
<comment type="caution">
    <text evidence="2">The sequence shown here is derived from an EMBL/GenBank/DDBJ whole genome shotgun (WGS) entry which is preliminary data.</text>
</comment>
<organism evidence="2 3">
    <name type="scientific">Blastopirellula marina DSM 3645</name>
    <dbReference type="NCBI Taxonomy" id="314230"/>
    <lineage>
        <taxon>Bacteria</taxon>
        <taxon>Pseudomonadati</taxon>
        <taxon>Planctomycetota</taxon>
        <taxon>Planctomycetia</taxon>
        <taxon>Pirellulales</taxon>
        <taxon>Pirellulaceae</taxon>
        <taxon>Blastopirellula</taxon>
    </lineage>
</organism>